<evidence type="ECO:0000256" key="4">
    <source>
        <dbReference type="ARBA" id="ARBA00022651"/>
    </source>
</evidence>
<dbReference type="SUPFAM" id="SSF53474">
    <property type="entry name" value="alpha/beta-Hydrolases"/>
    <property type="match status" value="1"/>
</dbReference>
<evidence type="ECO:0000256" key="5">
    <source>
        <dbReference type="ARBA" id="ARBA00022729"/>
    </source>
</evidence>
<evidence type="ECO:0000256" key="1">
    <source>
        <dbReference type="ARBA" id="ARBA00004613"/>
    </source>
</evidence>
<dbReference type="PANTHER" id="PTHR38050">
    <property type="match status" value="1"/>
</dbReference>
<feature type="chain" id="PRO_5040148785" description="feruloyl esterase" evidence="11">
    <location>
        <begin position="19"/>
        <end position="396"/>
    </location>
</feature>
<keyword evidence="4" id="KW-0858">Xylan degradation</keyword>
<evidence type="ECO:0000256" key="10">
    <source>
        <dbReference type="SAM" id="MobiDB-lite"/>
    </source>
</evidence>
<feature type="signal peptide" evidence="11">
    <location>
        <begin position="1"/>
        <end position="18"/>
    </location>
</feature>
<sequence>MVAVQFAVSLLAASTAAATTKRSSGCSADKAPVSLGERHDVTLSNSNRTYMYFLPTTYQPDKPTPLILSFHGASRTSDWQADLDRLTDPYFNTDHIVVYPQALQYGDTSEFIYWQGAPNATADDVGYVSNVLDELDGKLCINQSRIYATGKSQGGGMTGVLACDLNASRRIAAFAPVSGAFYTGAKECGDPSTLAISCNPGRDDIPILDFHGGNDTTISIHGGPRNGGCLPSIRHWVAEWAERNNLTGKPSEQGVLSSSSSSSSAREYRYGTGAEDGLVTFVYDGVHVNHDWPATFNNSDNWAHQSGPAAFNASSMIMDFFAKYTLPDGGSGDDATSTGAASSTAVQTGSPSTSTPSTTSSAASGSPRSGSSVKTESLVVTCVLLVFTLASSGFSW</sequence>
<organism evidence="12 13">
    <name type="scientific">Neoarthrinium moseri</name>
    <dbReference type="NCBI Taxonomy" id="1658444"/>
    <lineage>
        <taxon>Eukaryota</taxon>
        <taxon>Fungi</taxon>
        <taxon>Dikarya</taxon>
        <taxon>Ascomycota</taxon>
        <taxon>Pezizomycotina</taxon>
        <taxon>Sordariomycetes</taxon>
        <taxon>Xylariomycetidae</taxon>
        <taxon>Amphisphaeriales</taxon>
        <taxon>Apiosporaceae</taxon>
        <taxon>Neoarthrinium</taxon>
    </lineage>
</organism>
<feature type="region of interest" description="Disordered" evidence="10">
    <location>
        <begin position="331"/>
        <end position="372"/>
    </location>
</feature>
<dbReference type="GO" id="GO:0005576">
    <property type="term" value="C:extracellular region"/>
    <property type="evidence" value="ECO:0007669"/>
    <property type="project" value="UniProtKB-SubCell"/>
</dbReference>
<keyword evidence="5 11" id="KW-0732">Signal</keyword>
<feature type="compositionally biased region" description="Low complexity" evidence="10">
    <location>
        <begin position="333"/>
        <end position="372"/>
    </location>
</feature>
<keyword evidence="8" id="KW-0624">Polysaccharide degradation</keyword>
<evidence type="ECO:0000256" key="3">
    <source>
        <dbReference type="ARBA" id="ARBA00022525"/>
    </source>
</evidence>
<dbReference type="Gene3D" id="3.40.50.1820">
    <property type="entry name" value="alpha/beta hydrolase"/>
    <property type="match status" value="1"/>
</dbReference>
<keyword evidence="6" id="KW-0378">Hydrolase</keyword>
<keyword evidence="13" id="KW-1185">Reference proteome</keyword>
<comment type="catalytic activity">
    <reaction evidence="9">
        <text>feruloyl-polysaccharide + H2O = ferulate + polysaccharide.</text>
        <dbReference type="EC" id="3.1.1.73"/>
    </reaction>
</comment>
<accession>A0A9P9WTZ4</accession>
<name>A0A9P9WTZ4_9PEZI</name>
<evidence type="ECO:0000256" key="6">
    <source>
        <dbReference type="ARBA" id="ARBA00022801"/>
    </source>
</evidence>
<keyword evidence="3" id="KW-0964">Secreted</keyword>
<dbReference type="AlphaFoldDB" id="A0A9P9WTZ4"/>
<dbReference type="EMBL" id="JAFIMR010000005">
    <property type="protein sequence ID" value="KAI1878915.1"/>
    <property type="molecule type" value="Genomic_DNA"/>
</dbReference>
<comment type="caution">
    <text evidence="12">The sequence shown here is derived from an EMBL/GenBank/DDBJ whole genome shotgun (WGS) entry which is preliminary data.</text>
</comment>
<dbReference type="GO" id="GO:0030600">
    <property type="term" value="F:feruloyl esterase activity"/>
    <property type="evidence" value="ECO:0007669"/>
    <property type="project" value="UniProtKB-EC"/>
</dbReference>
<comment type="subcellular location">
    <subcellularLocation>
        <location evidence="1">Secreted</location>
    </subcellularLocation>
</comment>
<evidence type="ECO:0000256" key="11">
    <source>
        <dbReference type="SAM" id="SignalP"/>
    </source>
</evidence>
<evidence type="ECO:0000256" key="2">
    <source>
        <dbReference type="ARBA" id="ARBA00013091"/>
    </source>
</evidence>
<evidence type="ECO:0000256" key="8">
    <source>
        <dbReference type="ARBA" id="ARBA00023326"/>
    </source>
</evidence>
<evidence type="ECO:0000313" key="12">
    <source>
        <dbReference type="EMBL" id="KAI1878915.1"/>
    </source>
</evidence>
<evidence type="ECO:0000256" key="9">
    <source>
        <dbReference type="ARBA" id="ARBA00034075"/>
    </source>
</evidence>
<keyword evidence="7" id="KW-0119">Carbohydrate metabolism</keyword>
<dbReference type="InterPro" id="IPR029058">
    <property type="entry name" value="AB_hydrolase_fold"/>
</dbReference>
<proteinExistence type="predicted"/>
<dbReference type="Proteomes" id="UP000829685">
    <property type="component" value="Unassembled WGS sequence"/>
</dbReference>
<feature type="region of interest" description="Disordered" evidence="10">
    <location>
        <begin position="247"/>
        <end position="268"/>
    </location>
</feature>
<evidence type="ECO:0000256" key="7">
    <source>
        <dbReference type="ARBA" id="ARBA00023277"/>
    </source>
</evidence>
<reference evidence="12" key="1">
    <citation type="submission" date="2021-03" db="EMBL/GenBank/DDBJ databases">
        <title>Revisited historic fungal species revealed as producer of novel bioactive compounds through whole genome sequencing and comparative genomics.</title>
        <authorList>
            <person name="Vignolle G.A."/>
            <person name="Hochenegger N."/>
            <person name="Mach R.L."/>
            <person name="Mach-Aigner A.R."/>
            <person name="Javad Rahimi M."/>
            <person name="Salim K.A."/>
            <person name="Chan C.M."/>
            <person name="Lim L.B.L."/>
            <person name="Cai F."/>
            <person name="Druzhinina I.S."/>
            <person name="U'Ren J.M."/>
            <person name="Derntl C."/>
        </authorList>
    </citation>
    <scope>NUCLEOTIDE SEQUENCE</scope>
    <source>
        <strain evidence="12">TUCIM 5799</strain>
    </source>
</reference>
<dbReference type="InterPro" id="IPR043595">
    <property type="entry name" value="FaeB/C/D"/>
</dbReference>
<feature type="compositionally biased region" description="Polar residues" evidence="10">
    <location>
        <begin position="247"/>
        <end position="256"/>
    </location>
</feature>
<dbReference type="PANTHER" id="PTHR38050:SF2">
    <property type="entry name" value="FERULOYL ESTERASE C-RELATED"/>
    <property type="match status" value="1"/>
</dbReference>
<dbReference type="EC" id="3.1.1.73" evidence="2"/>
<dbReference type="GO" id="GO:0045493">
    <property type="term" value="P:xylan catabolic process"/>
    <property type="evidence" value="ECO:0007669"/>
    <property type="project" value="UniProtKB-KW"/>
</dbReference>
<protein>
    <recommendedName>
        <fullName evidence="2">feruloyl esterase</fullName>
        <ecNumber evidence="2">3.1.1.73</ecNumber>
    </recommendedName>
</protein>
<gene>
    <name evidence="12" type="ORF">JX265_003092</name>
</gene>
<evidence type="ECO:0000313" key="13">
    <source>
        <dbReference type="Proteomes" id="UP000829685"/>
    </source>
</evidence>